<dbReference type="GeneTree" id="ENSGT00940000164972"/>
<dbReference type="Gene3D" id="3.90.215.10">
    <property type="entry name" value="Gamma Fibrinogen, chain A, domain 1"/>
    <property type="match status" value="1"/>
</dbReference>
<evidence type="ECO:0000256" key="6">
    <source>
        <dbReference type="ARBA" id="ARBA00023157"/>
    </source>
</evidence>
<feature type="region of interest" description="Disordered" evidence="9">
    <location>
        <begin position="152"/>
        <end position="179"/>
    </location>
</feature>
<dbReference type="PANTHER" id="PTHR47221">
    <property type="entry name" value="FIBRINOGEN ALPHA CHAIN"/>
    <property type="match status" value="1"/>
</dbReference>
<reference evidence="11 12" key="1">
    <citation type="journal article" date="2021" name="G3 (Bethesda)">
        <title>Improved contiguity of the threespine stickleback genome using long-read sequencing.</title>
        <authorList>
            <person name="Nath S."/>
            <person name="Shaw D.E."/>
            <person name="White M.A."/>
        </authorList>
    </citation>
    <scope>NUCLEOTIDE SEQUENCE [LARGE SCALE GENOMIC DNA]</scope>
    <source>
        <strain evidence="11 12">Lake Benthic</strain>
    </source>
</reference>
<evidence type="ECO:0000256" key="9">
    <source>
        <dbReference type="SAM" id="MobiDB-lite"/>
    </source>
</evidence>
<dbReference type="FunFam" id="3.90.215.10:FF:000001">
    <property type="entry name" value="Tenascin isoform 1"/>
    <property type="match status" value="1"/>
</dbReference>
<protein>
    <submittedName>
        <fullName evidence="11">Angiopoietin 2b</fullName>
    </submittedName>
</protein>
<keyword evidence="3" id="KW-0037">Angiogenesis</keyword>
<dbReference type="Proteomes" id="UP000007635">
    <property type="component" value="Chromosome X"/>
</dbReference>
<keyword evidence="6" id="KW-1015">Disulfide bond</keyword>
<name>A0AAQ4NYB1_GASAC</name>
<sequence length="599" mass="67522">MVSEKSAISFLDRIVGVTIEGNPPSLCVCFLSTLTGAETETEAAGAGLRRREDRVRGPEGLLLFFFTTEDGKRYRSYRVPEGATHRTPPLISPDMGRLLALTFAYLAHLLATATTGSERQQHRVQHGRCTYTFILPEVEHCHTSKDFQVTNTLQRDSPPDAEAEASQFEPGEAQKERPSWQERKLVNLESAMENNTQWLQKLENFIQQNVRSGMEEMKRTAVHTQTAAMLEMGTNLLSQSAEQTRKLTDVETQVLNQTSRLEIQLLEYSLFTNRLEKHILLQTQEISRLGDKNSFLEQRLLALEARYGKGLHGMQIEKQQLQELVERQSRLVSQLQGELVGSTLNSSLLQRQQAVLTDTVQQLLAMVNHCNETVNMPKENPLSFRDCADILRSGVTASGLYGIRLPNSTQTVKVFCDMKTGGGGWTVLQHRSNGSVSFHRGWREYKMGFGEPSGEHWLGNDIIHKLTSSQEYSLHVQLKDREGNEAFSHYDRFYIEAEDNNYSLHAEGFSGTAGRTSSLSHTGTQFSTKDRDNDRCTCKCAQLASGGWWFAACGPSNLNGIYYPSSSSVVRYNGIKWYYWKGPNLMATMTTMMVRPANF</sequence>
<keyword evidence="5 8" id="KW-0175">Coiled coil</keyword>
<dbReference type="InterPro" id="IPR057439">
    <property type="entry name" value="ANG-1/2/4"/>
</dbReference>
<keyword evidence="2" id="KW-0964">Secreted</keyword>
<evidence type="ECO:0000256" key="2">
    <source>
        <dbReference type="ARBA" id="ARBA00022525"/>
    </source>
</evidence>
<keyword evidence="4" id="KW-0732">Signal</keyword>
<dbReference type="InterPro" id="IPR037579">
    <property type="entry name" value="FIB_ANG-like"/>
</dbReference>
<accession>A0AAQ4NYB1</accession>
<dbReference type="GO" id="GO:0005576">
    <property type="term" value="C:extracellular region"/>
    <property type="evidence" value="ECO:0007669"/>
    <property type="project" value="UniProtKB-SubCell"/>
</dbReference>
<dbReference type="InterPro" id="IPR020837">
    <property type="entry name" value="Fibrinogen_CS"/>
</dbReference>
<evidence type="ECO:0000313" key="12">
    <source>
        <dbReference type="Proteomes" id="UP000007635"/>
    </source>
</evidence>
<dbReference type="PROSITE" id="PS00514">
    <property type="entry name" value="FIBRINOGEN_C_1"/>
    <property type="match status" value="1"/>
</dbReference>
<dbReference type="SUPFAM" id="SSF56496">
    <property type="entry name" value="Fibrinogen C-terminal domain-like"/>
    <property type="match status" value="1"/>
</dbReference>
<dbReference type="GO" id="GO:0001525">
    <property type="term" value="P:angiogenesis"/>
    <property type="evidence" value="ECO:0007669"/>
    <property type="project" value="UniProtKB-KW"/>
</dbReference>
<dbReference type="GeneID" id="120826143"/>
<evidence type="ECO:0000256" key="3">
    <source>
        <dbReference type="ARBA" id="ARBA00022657"/>
    </source>
</evidence>
<reference evidence="11" key="2">
    <citation type="submission" date="2025-08" db="UniProtKB">
        <authorList>
            <consortium name="Ensembl"/>
        </authorList>
    </citation>
    <scope>IDENTIFICATION</scope>
</reference>
<dbReference type="KEGG" id="gat:120826143"/>
<dbReference type="Ensembl" id="ENSGACT00000077502.1">
    <property type="protein sequence ID" value="ENSGACP00000031417.1"/>
    <property type="gene ID" value="ENSGACG00000007359.2"/>
</dbReference>
<dbReference type="CDD" id="cd00087">
    <property type="entry name" value="FReD"/>
    <property type="match status" value="1"/>
</dbReference>
<dbReference type="NCBIfam" id="NF040941">
    <property type="entry name" value="GGGWT_bact"/>
    <property type="match status" value="1"/>
</dbReference>
<evidence type="ECO:0000256" key="1">
    <source>
        <dbReference type="ARBA" id="ARBA00004613"/>
    </source>
</evidence>
<reference evidence="11" key="3">
    <citation type="submission" date="2025-09" db="UniProtKB">
        <authorList>
            <consortium name="Ensembl"/>
        </authorList>
    </citation>
    <scope>IDENTIFICATION</scope>
</reference>
<dbReference type="CTD" id="114408"/>
<evidence type="ECO:0000256" key="8">
    <source>
        <dbReference type="SAM" id="Coils"/>
    </source>
</evidence>
<dbReference type="InterPro" id="IPR014716">
    <property type="entry name" value="Fibrinogen_a/b/g_C_1"/>
</dbReference>
<dbReference type="GO" id="GO:0007596">
    <property type="term" value="P:blood coagulation"/>
    <property type="evidence" value="ECO:0007669"/>
    <property type="project" value="InterPro"/>
</dbReference>
<evidence type="ECO:0000256" key="7">
    <source>
        <dbReference type="ARBA" id="ARBA00023180"/>
    </source>
</evidence>
<dbReference type="Pfam" id="PF00147">
    <property type="entry name" value="Fibrinogen_C"/>
    <property type="match status" value="1"/>
</dbReference>
<dbReference type="PROSITE" id="PS51406">
    <property type="entry name" value="FIBRINOGEN_C_2"/>
    <property type="match status" value="1"/>
</dbReference>
<feature type="coiled-coil region" evidence="8">
    <location>
        <begin position="286"/>
        <end position="338"/>
    </location>
</feature>
<keyword evidence="12" id="KW-1185">Reference proteome</keyword>
<dbReference type="SMART" id="SM00186">
    <property type="entry name" value="FBG"/>
    <property type="match status" value="1"/>
</dbReference>
<evidence type="ECO:0000313" key="11">
    <source>
        <dbReference type="Ensembl" id="ENSGACP00000031417.1"/>
    </source>
</evidence>
<dbReference type="PANTHER" id="PTHR47221:SF6">
    <property type="entry name" value="FIBRINOGEN ALPHA CHAIN"/>
    <property type="match status" value="1"/>
</dbReference>
<dbReference type="RefSeq" id="XP_040044083.1">
    <property type="nucleotide sequence ID" value="XM_040188149.1"/>
</dbReference>
<keyword evidence="7" id="KW-0325">Glycoprotein</keyword>
<dbReference type="AlphaFoldDB" id="A0AAQ4NYB1"/>
<evidence type="ECO:0000256" key="5">
    <source>
        <dbReference type="ARBA" id="ARBA00023054"/>
    </source>
</evidence>
<evidence type="ECO:0000259" key="10">
    <source>
        <dbReference type="PROSITE" id="PS51406"/>
    </source>
</evidence>
<evidence type="ECO:0000256" key="4">
    <source>
        <dbReference type="ARBA" id="ARBA00022729"/>
    </source>
</evidence>
<feature type="domain" description="Fibrinogen C-terminal" evidence="10">
    <location>
        <begin position="378"/>
        <end position="598"/>
    </location>
</feature>
<proteinExistence type="predicted"/>
<dbReference type="InterPro" id="IPR036056">
    <property type="entry name" value="Fibrinogen-like_C"/>
</dbReference>
<comment type="subcellular location">
    <subcellularLocation>
        <location evidence="1">Secreted</location>
    </subcellularLocation>
</comment>
<organism evidence="11 12">
    <name type="scientific">Gasterosteus aculeatus aculeatus</name>
    <name type="common">three-spined stickleback</name>
    <dbReference type="NCBI Taxonomy" id="481459"/>
    <lineage>
        <taxon>Eukaryota</taxon>
        <taxon>Metazoa</taxon>
        <taxon>Chordata</taxon>
        <taxon>Craniata</taxon>
        <taxon>Vertebrata</taxon>
        <taxon>Euteleostomi</taxon>
        <taxon>Actinopterygii</taxon>
        <taxon>Neopterygii</taxon>
        <taxon>Teleostei</taxon>
        <taxon>Neoteleostei</taxon>
        <taxon>Acanthomorphata</taxon>
        <taxon>Eupercaria</taxon>
        <taxon>Perciformes</taxon>
        <taxon>Cottioidei</taxon>
        <taxon>Gasterosteales</taxon>
        <taxon>Gasterosteidae</taxon>
        <taxon>Gasterosteus</taxon>
    </lineage>
</organism>
<dbReference type="InterPro" id="IPR002181">
    <property type="entry name" value="Fibrinogen_a/b/g_C_dom"/>
</dbReference>
<dbReference type="Pfam" id="PF25443">
    <property type="entry name" value="ANG-1"/>
    <property type="match status" value="1"/>
</dbReference>